<dbReference type="SUPFAM" id="SSF50129">
    <property type="entry name" value="GroES-like"/>
    <property type="match status" value="1"/>
</dbReference>
<dbReference type="Gene3D" id="3.40.50.720">
    <property type="entry name" value="NAD(P)-binding Rossmann-like Domain"/>
    <property type="match status" value="1"/>
</dbReference>
<dbReference type="InterPro" id="IPR020843">
    <property type="entry name" value="ER"/>
</dbReference>
<feature type="domain" description="Enoyl reductase (ER)" evidence="1">
    <location>
        <begin position="15"/>
        <end position="320"/>
    </location>
</feature>
<evidence type="ECO:0000259" key="1">
    <source>
        <dbReference type="SMART" id="SM00829"/>
    </source>
</evidence>
<evidence type="ECO:0000313" key="3">
    <source>
        <dbReference type="Proteomes" id="UP001230426"/>
    </source>
</evidence>
<gene>
    <name evidence="2" type="ORF">J2S55_007249</name>
</gene>
<dbReference type="InterPro" id="IPR011032">
    <property type="entry name" value="GroES-like_sf"/>
</dbReference>
<dbReference type="RefSeq" id="WP_306870253.1">
    <property type="nucleotide sequence ID" value="NZ_JAUSRB010000002.1"/>
</dbReference>
<dbReference type="Pfam" id="PF13602">
    <property type="entry name" value="ADH_zinc_N_2"/>
    <property type="match status" value="1"/>
</dbReference>
<dbReference type="PANTHER" id="PTHR43482">
    <property type="entry name" value="PROTEIN AST1-RELATED"/>
    <property type="match status" value="1"/>
</dbReference>
<organism evidence="2 3">
    <name type="scientific">Streptosporangium brasiliense</name>
    <dbReference type="NCBI Taxonomy" id="47480"/>
    <lineage>
        <taxon>Bacteria</taxon>
        <taxon>Bacillati</taxon>
        <taxon>Actinomycetota</taxon>
        <taxon>Actinomycetes</taxon>
        <taxon>Streptosporangiales</taxon>
        <taxon>Streptosporangiaceae</taxon>
        <taxon>Streptosporangium</taxon>
    </lineage>
</organism>
<reference evidence="2 3" key="1">
    <citation type="submission" date="2023-07" db="EMBL/GenBank/DDBJ databases">
        <title>Sequencing the genomes of 1000 actinobacteria strains.</title>
        <authorList>
            <person name="Klenk H.-P."/>
        </authorList>
    </citation>
    <scope>NUCLEOTIDE SEQUENCE [LARGE SCALE GENOMIC DNA]</scope>
    <source>
        <strain evidence="2 3">DSM 44109</strain>
    </source>
</reference>
<dbReference type="Pfam" id="PF08240">
    <property type="entry name" value="ADH_N"/>
    <property type="match status" value="1"/>
</dbReference>
<dbReference type="CDD" id="cd05289">
    <property type="entry name" value="MDR_like_2"/>
    <property type="match status" value="1"/>
</dbReference>
<name>A0ABT9RFS6_9ACTN</name>
<dbReference type="SUPFAM" id="SSF51735">
    <property type="entry name" value="NAD(P)-binding Rossmann-fold domains"/>
    <property type="match status" value="1"/>
</dbReference>
<evidence type="ECO:0000313" key="2">
    <source>
        <dbReference type="EMBL" id="MDP9867983.1"/>
    </source>
</evidence>
<dbReference type="InterPro" id="IPR013154">
    <property type="entry name" value="ADH-like_N"/>
</dbReference>
<dbReference type="PROSITE" id="PS01162">
    <property type="entry name" value="QOR_ZETA_CRYSTAL"/>
    <property type="match status" value="1"/>
</dbReference>
<proteinExistence type="predicted"/>
<protein>
    <submittedName>
        <fullName evidence="2">NADPH:quinone reductase-like Zn-dependent oxidoreductase</fullName>
    </submittedName>
</protein>
<dbReference type="PANTHER" id="PTHR43482:SF1">
    <property type="entry name" value="PROTEIN AST1-RELATED"/>
    <property type="match status" value="1"/>
</dbReference>
<comment type="caution">
    <text evidence="2">The sequence shown here is derived from an EMBL/GenBank/DDBJ whole genome shotgun (WGS) entry which is preliminary data.</text>
</comment>
<dbReference type="InterPro" id="IPR002364">
    <property type="entry name" value="Quin_OxRdtase/zeta-crystal_CS"/>
</dbReference>
<sequence>MPETTMMAIRVHTQGGPEVLTYEEVTRPEPGPGDVLVRVHAVGVNPPDWYARSGFTLIPEELRPELRLPWTPGSDASGVVVAVGEGVTEFREGDEVFGMIRFGDMNDGGRTYAEYTTAPVAHLARKPSGIDHVAAAGIPMSGLTAYQNLFGHVGLAGGERVLVNGAAGGVGHFAVQLAKIRDAHVIGVASTRHEEFLRGLGVDEYVDHTRVPAEEAVGEVDLLIDTVGGPDGHRFLRILRPGGTICPIFFGDYHRDRAAELGIAFRSGQVRSDGADMAELARLVDEGRLRVGVDSVFPLSEAAQAHARAAEGHIQGKIVLRVAES</sequence>
<dbReference type="Gene3D" id="3.90.180.10">
    <property type="entry name" value="Medium-chain alcohol dehydrogenases, catalytic domain"/>
    <property type="match status" value="1"/>
</dbReference>
<accession>A0ABT9RFS6</accession>
<dbReference type="Proteomes" id="UP001230426">
    <property type="component" value="Unassembled WGS sequence"/>
</dbReference>
<keyword evidence="3" id="KW-1185">Reference proteome</keyword>
<dbReference type="EMBL" id="JAUSRB010000002">
    <property type="protein sequence ID" value="MDP9867983.1"/>
    <property type="molecule type" value="Genomic_DNA"/>
</dbReference>
<dbReference type="InterPro" id="IPR052585">
    <property type="entry name" value="Lipid_raft_assoc_Zn_ADH"/>
</dbReference>
<dbReference type="SMART" id="SM00829">
    <property type="entry name" value="PKS_ER"/>
    <property type="match status" value="1"/>
</dbReference>
<dbReference type="InterPro" id="IPR036291">
    <property type="entry name" value="NAD(P)-bd_dom_sf"/>
</dbReference>